<dbReference type="RefSeq" id="WP_346058909.1">
    <property type="nucleotide sequence ID" value="NZ_BAAAVQ010000015.1"/>
</dbReference>
<name>A0ABV9MTQ3_9MICC</name>
<proteinExistence type="predicted"/>
<evidence type="ECO:0000313" key="1">
    <source>
        <dbReference type="EMBL" id="MFC4718008.1"/>
    </source>
</evidence>
<gene>
    <name evidence="1" type="ORF">ACFO7V_17950</name>
</gene>
<organism evidence="1 2">
    <name type="scientific">Glutamicibacter bergerei</name>
    <dbReference type="NCBI Taxonomy" id="256702"/>
    <lineage>
        <taxon>Bacteria</taxon>
        <taxon>Bacillati</taxon>
        <taxon>Actinomycetota</taxon>
        <taxon>Actinomycetes</taxon>
        <taxon>Micrococcales</taxon>
        <taxon>Micrococcaceae</taxon>
        <taxon>Glutamicibacter</taxon>
    </lineage>
</organism>
<sequence length="91" mass="9936">MQSEDHVSEEITIIVPWLRDVSGREAMGKIYAFLRAVDIDCKIDESGTAIIYAPGSGGLDEGSPEGEFVEGLVRIFGARLRAVPRQKTARS</sequence>
<reference evidence="2" key="1">
    <citation type="journal article" date="2019" name="Int. J. Syst. Evol. Microbiol.">
        <title>The Global Catalogue of Microorganisms (GCM) 10K type strain sequencing project: providing services to taxonomists for standard genome sequencing and annotation.</title>
        <authorList>
            <consortium name="The Broad Institute Genomics Platform"/>
            <consortium name="The Broad Institute Genome Sequencing Center for Infectious Disease"/>
            <person name="Wu L."/>
            <person name="Ma J."/>
        </authorList>
    </citation>
    <scope>NUCLEOTIDE SEQUENCE [LARGE SCALE GENOMIC DNA]</scope>
    <source>
        <strain evidence="2">CGMCC 1.12849</strain>
    </source>
</reference>
<dbReference type="EMBL" id="JBHSHE010000090">
    <property type="protein sequence ID" value="MFC4718008.1"/>
    <property type="molecule type" value="Genomic_DNA"/>
</dbReference>
<comment type="caution">
    <text evidence="1">The sequence shown here is derived from an EMBL/GenBank/DDBJ whole genome shotgun (WGS) entry which is preliminary data.</text>
</comment>
<evidence type="ECO:0000313" key="2">
    <source>
        <dbReference type="Proteomes" id="UP001595884"/>
    </source>
</evidence>
<keyword evidence="2" id="KW-1185">Reference proteome</keyword>
<protein>
    <submittedName>
        <fullName evidence="1">Uncharacterized protein</fullName>
    </submittedName>
</protein>
<dbReference type="Proteomes" id="UP001595884">
    <property type="component" value="Unassembled WGS sequence"/>
</dbReference>
<accession>A0ABV9MTQ3</accession>